<sequence>MKFYSEQAQNRVLGQRSLASSFIFRSSYSRLDSKKGSCSSLSDFLDQKLHRNTTTIPPKKVQRKARPFSSPITSRYDDVSVDHCEKVKNDENGKCATLGENIFDQFKHTSTENGSVSCLSGEYERGTSSISFGTGTCKANITNATRKRTISFQSVCRKVDTQQHSLAYGEDPNDKQKRRQNFISNKRPRRLYNHYANGSGWWDGDMEGIDTEEVGSAELWEGVGSTTFGDSEWH</sequence>
<keyword evidence="2" id="KW-1185">Reference proteome</keyword>
<evidence type="ECO:0000313" key="2">
    <source>
        <dbReference type="Proteomes" id="UP001159364"/>
    </source>
</evidence>
<accession>A0AAV8TAZ0</accession>
<evidence type="ECO:0000313" key="1">
    <source>
        <dbReference type="EMBL" id="KAJ8763971.1"/>
    </source>
</evidence>
<organism evidence="1 2">
    <name type="scientific">Erythroxylum novogranatense</name>
    <dbReference type="NCBI Taxonomy" id="1862640"/>
    <lineage>
        <taxon>Eukaryota</taxon>
        <taxon>Viridiplantae</taxon>
        <taxon>Streptophyta</taxon>
        <taxon>Embryophyta</taxon>
        <taxon>Tracheophyta</taxon>
        <taxon>Spermatophyta</taxon>
        <taxon>Magnoliopsida</taxon>
        <taxon>eudicotyledons</taxon>
        <taxon>Gunneridae</taxon>
        <taxon>Pentapetalae</taxon>
        <taxon>rosids</taxon>
        <taxon>fabids</taxon>
        <taxon>Malpighiales</taxon>
        <taxon>Erythroxylaceae</taxon>
        <taxon>Erythroxylum</taxon>
    </lineage>
</organism>
<dbReference type="PANTHER" id="PTHR38382:SF1">
    <property type="entry name" value="RNA-BINDING PROTEIN"/>
    <property type="match status" value="1"/>
</dbReference>
<dbReference type="PANTHER" id="PTHR38382">
    <property type="entry name" value="RNA-BINDING PROTEIN"/>
    <property type="match status" value="1"/>
</dbReference>
<name>A0AAV8TAZ0_9ROSI</name>
<gene>
    <name evidence="1" type="ORF">K2173_003753</name>
</gene>
<dbReference type="AlphaFoldDB" id="A0AAV8TAZ0"/>
<dbReference type="Proteomes" id="UP001159364">
    <property type="component" value="Linkage Group LG05"/>
</dbReference>
<dbReference type="EMBL" id="JAIWQS010000005">
    <property type="protein sequence ID" value="KAJ8763971.1"/>
    <property type="molecule type" value="Genomic_DNA"/>
</dbReference>
<reference evidence="1 2" key="1">
    <citation type="submission" date="2021-09" db="EMBL/GenBank/DDBJ databases">
        <title>Genomic insights and catalytic innovation underlie evolution of tropane alkaloids biosynthesis.</title>
        <authorList>
            <person name="Wang Y.-J."/>
            <person name="Tian T."/>
            <person name="Huang J.-P."/>
            <person name="Huang S.-X."/>
        </authorList>
    </citation>
    <scope>NUCLEOTIDE SEQUENCE [LARGE SCALE GENOMIC DNA]</scope>
    <source>
        <strain evidence="1">KIB-2018</strain>
        <tissue evidence="1">Leaf</tissue>
    </source>
</reference>
<proteinExistence type="predicted"/>
<comment type="caution">
    <text evidence="1">The sequence shown here is derived from an EMBL/GenBank/DDBJ whole genome shotgun (WGS) entry which is preliminary data.</text>
</comment>
<protein>
    <submittedName>
        <fullName evidence="1">Uncharacterized protein</fullName>
    </submittedName>
</protein>